<name>A0A3Q9UZU4_9MICO</name>
<protein>
    <submittedName>
        <fullName evidence="4">NTP pyrophosphohydrolase</fullName>
    </submittedName>
</protein>
<organism evidence="4 5">
    <name type="scientific">Rathayibacter festucae DSM 15932</name>
    <dbReference type="NCBI Taxonomy" id="1328866"/>
    <lineage>
        <taxon>Bacteria</taxon>
        <taxon>Bacillati</taxon>
        <taxon>Actinomycetota</taxon>
        <taxon>Actinomycetes</taxon>
        <taxon>Micrococcales</taxon>
        <taxon>Microbacteriaceae</taxon>
        <taxon>Rathayibacter</taxon>
    </lineage>
</organism>
<dbReference type="InterPro" id="IPR020084">
    <property type="entry name" value="NUDIX_hydrolase_CS"/>
</dbReference>
<dbReference type="PROSITE" id="PS00893">
    <property type="entry name" value="NUDIX_BOX"/>
    <property type="match status" value="1"/>
</dbReference>
<evidence type="ECO:0000259" key="3">
    <source>
        <dbReference type="PROSITE" id="PS51462"/>
    </source>
</evidence>
<evidence type="ECO:0000256" key="2">
    <source>
        <dbReference type="ARBA" id="ARBA00022801"/>
    </source>
</evidence>
<accession>A0A3Q9UZU4</accession>
<reference evidence="4 5" key="1">
    <citation type="submission" date="2018-03" db="EMBL/GenBank/DDBJ databases">
        <title>Bacteriophage NCPPB3778 and a type I-E CRISPR drive the evolution of the US Biological Select Agent, Rathayibacter toxicus.</title>
        <authorList>
            <person name="Davis E.W.II."/>
            <person name="Tabima J.F."/>
            <person name="Weisberg A.J."/>
            <person name="Dantas Lopes L."/>
            <person name="Wiseman M.S."/>
            <person name="Wiseman M.S."/>
            <person name="Pupko T."/>
            <person name="Belcher M.S."/>
            <person name="Sechler A.J."/>
            <person name="Tancos M.A."/>
            <person name="Schroeder B.K."/>
            <person name="Murray T.D."/>
            <person name="Luster D.G."/>
            <person name="Schneider W.L."/>
            <person name="Rogers E."/>
            <person name="Andreote F.D."/>
            <person name="Grunwald N.J."/>
            <person name="Putnam M.L."/>
            <person name="Chang J.H."/>
        </authorList>
    </citation>
    <scope>NUCLEOTIDE SEQUENCE [LARGE SCALE GENOMIC DNA]</scope>
    <source>
        <strain evidence="4 5">DSM 15932</strain>
    </source>
</reference>
<dbReference type="KEGG" id="rfs:C1I64_09025"/>
<dbReference type="Gene3D" id="3.90.79.10">
    <property type="entry name" value="Nucleoside Triphosphate Pyrophosphohydrolase"/>
    <property type="match status" value="1"/>
</dbReference>
<proteinExistence type="predicted"/>
<comment type="cofactor">
    <cofactor evidence="1">
        <name>Mg(2+)</name>
        <dbReference type="ChEBI" id="CHEBI:18420"/>
    </cofactor>
</comment>
<evidence type="ECO:0000313" key="4">
    <source>
        <dbReference type="EMBL" id="AZZ52177.1"/>
    </source>
</evidence>
<sequence>MTSDGPADGGALPRHPFDAALGDGWVEIGDGRRFWGRFGAAGLLLRDSDGRVLLQHRATWSHFGDTWGLPGGARHPEETAFEGALRESVEEAGVPDGIVVPVLSRVVTIGPWSYTTVVARALEHFTPRIADAESQELRWVPPAEVDALPLHPGFEASWRELRALDTEPCVLVVDAANVVGSRPDGWWRDRAGAAERLVAALGRLATAGVPGSLFAVEADTVWPRIAVVLEGDARAARTADAVGAAPRGRLSVESAAGSGDDAIVEHVAAIGSTARVVTADRGLVARIEELGATALGPRTLLDLLDSAAPTTPPAARE</sequence>
<evidence type="ECO:0000256" key="1">
    <source>
        <dbReference type="ARBA" id="ARBA00001946"/>
    </source>
</evidence>
<dbReference type="SUPFAM" id="SSF55811">
    <property type="entry name" value="Nudix"/>
    <property type="match status" value="1"/>
</dbReference>
<dbReference type="GO" id="GO:0016787">
    <property type="term" value="F:hydrolase activity"/>
    <property type="evidence" value="ECO:0007669"/>
    <property type="project" value="UniProtKB-KW"/>
</dbReference>
<evidence type="ECO:0000313" key="5">
    <source>
        <dbReference type="Proteomes" id="UP000285317"/>
    </source>
</evidence>
<dbReference type="PANTHER" id="PTHR43046:SF2">
    <property type="entry name" value="8-OXO-DGTP DIPHOSPHATASE-RELATED"/>
    <property type="match status" value="1"/>
</dbReference>
<gene>
    <name evidence="4" type="ORF">C1I64_09025</name>
</gene>
<dbReference type="Pfam" id="PF00293">
    <property type="entry name" value="NUDIX"/>
    <property type="match status" value="1"/>
</dbReference>
<dbReference type="RefSeq" id="WP_127886961.1">
    <property type="nucleotide sequence ID" value="NZ_CP028137.1"/>
</dbReference>
<dbReference type="PANTHER" id="PTHR43046">
    <property type="entry name" value="GDP-MANNOSE MANNOSYL HYDROLASE"/>
    <property type="match status" value="1"/>
</dbReference>
<dbReference type="InterPro" id="IPR000086">
    <property type="entry name" value="NUDIX_hydrolase_dom"/>
</dbReference>
<feature type="domain" description="Nudix hydrolase" evidence="3">
    <location>
        <begin position="35"/>
        <end position="161"/>
    </location>
</feature>
<dbReference type="AlphaFoldDB" id="A0A3Q9UZU4"/>
<dbReference type="EMBL" id="CP028137">
    <property type="protein sequence ID" value="AZZ52177.1"/>
    <property type="molecule type" value="Genomic_DNA"/>
</dbReference>
<dbReference type="InterPro" id="IPR015797">
    <property type="entry name" value="NUDIX_hydrolase-like_dom_sf"/>
</dbReference>
<keyword evidence="2 4" id="KW-0378">Hydrolase</keyword>
<dbReference type="Proteomes" id="UP000285317">
    <property type="component" value="Chromosome"/>
</dbReference>
<dbReference type="PROSITE" id="PS51462">
    <property type="entry name" value="NUDIX"/>
    <property type="match status" value="1"/>
</dbReference>